<protein>
    <submittedName>
        <fullName evidence="1">Uncharacterized protein</fullName>
    </submittedName>
</protein>
<dbReference type="Proteomes" id="UP000288623">
    <property type="component" value="Unassembled WGS sequence"/>
</dbReference>
<reference evidence="1 2" key="1">
    <citation type="submission" date="2014-11" db="EMBL/GenBank/DDBJ databases">
        <title>Genome sequence and analysis of novel Kurthia sp.</title>
        <authorList>
            <person name="Lawson J.N."/>
            <person name="Gonzalez J.E."/>
            <person name="Rinauldi L."/>
            <person name="Xuan Z."/>
            <person name="Firman A."/>
            <person name="Shaddox L."/>
            <person name="Trudeau A."/>
            <person name="Shah S."/>
            <person name="Reiman D."/>
        </authorList>
    </citation>
    <scope>NUCLEOTIDE SEQUENCE [LARGE SCALE GENOMIC DNA]</scope>
    <source>
        <strain evidence="1 2">3B1D</strain>
    </source>
</reference>
<accession>A0A433RUX5</accession>
<dbReference type="AlphaFoldDB" id="A0A433RUX5"/>
<organism evidence="1 2">
    <name type="scientific">Candidatus Kurthia intestinigallinarum</name>
    <dbReference type="NCBI Taxonomy" id="1562256"/>
    <lineage>
        <taxon>Bacteria</taxon>
        <taxon>Bacillati</taxon>
        <taxon>Bacillota</taxon>
        <taxon>Bacilli</taxon>
        <taxon>Bacillales</taxon>
        <taxon>Caryophanaceae</taxon>
        <taxon>Kurthia</taxon>
    </lineage>
</organism>
<sequence length="288" mass="34264">MRIVSSFFTPIYFEEASVQNFIFQDANQLDSFRMLLHHYEQNNDMIDGDFVRIDDGSDTVGAKDYHILQLQGGNLKLLDEKQWQQKVFQKIVDQIEIDFIPMYEKIKEIIELNLDGLMVDIADFQLQINYEEFQMSQLQKYIKWDVKKFDEPLTILSRLEFIFHIFTSLTNGKPAIILYHFPENDIDVQEMAIWVQLLREIKCTVICITKSKEWLMNFDLHQVHFIKKSRERFNLAALETELKLLKKPERYYSLSKEQLAVSLAFEELIIQNPLLSRELIKFIKSSQF</sequence>
<evidence type="ECO:0000313" key="1">
    <source>
        <dbReference type="EMBL" id="RUS57091.1"/>
    </source>
</evidence>
<name>A0A433RUX5_9BACL</name>
<keyword evidence="2" id="KW-1185">Reference proteome</keyword>
<gene>
    <name evidence="1" type="ORF">QI30_07455</name>
</gene>
<proteinExistence type="predicted"/>
<evidence type="ECO:0000313" key="2">
    <source>
        <dbReference type="Proteomes" id="UP000288623"/>
    </source>
</evidence>
<dbReference type="OrthoDB" id="9914317at2"/>
<dbReference type="EMBL" id="JTFC01000027">
    <property type="protein sequence ID" value="RUS57091.1"/>
    <property type="molecule type" value="Genomic_DNA"/>
</dbReference>
<comment type="caution">
    <text evidence="1">The sequence shown here is derived from an EMBL/GenBank/DDBJ whole genome shotgun (WGS) entry which is preliminary data.</text>
</comment>
<dbReference type="RefSeq" id="WP_126990320.1">
    <property type="nucleotide sequence ID" value="NZ_JTFC01000027.1"/>
</dbReference>